<evidence type="ECO:0000313" key="2">
    <source>
        <dbReference type="Proteomes" id="UP000033636"/>
    </source>
</evidence>
<name>A0ACC6V2R0_9CREN</name>
<proteinExistence type="predicted"/>
<dbReference type="Proteomes" id="UP000033636">
    <property type="component" value="Unassembled WGS sequence"/>
</dbReference>
<protein>
    <submittedName>
        <fullName evidence="1">ABC transporter permease</fullName>
    </submittedName>
</protein>
<dbReference type="EMBL" id="JZWT02000016">
    <property type="protein sequence ID" value="MFB6490915.1"/>
    <property type="molecule type" value="Genomic_DNA"/>
</dbReference>
<evidence type="ECO:0000313" key="1">
    <source>
        <dbReference type="EMBL" id="MFB6490915.1"/>
    </source>
</evidence>
<comment type="caution">
    <text evidence="1">The sequence shown here is derived from an EMBL/GenBank/DDBJ whole genome shotgun (WGS) entry which is preliminary data.</text>
</comment>
<gene>
    <name evidence="1" type="ORF">TU35_006695</name>
</gene>
<organism evidence="1 2">
    <name type="scientific">Thermoproteus sp. AZ2</name>
    <dbReference type="NCBI Taxonomy" id="1609232"/>
    <lineage>
        <taxon>Archaea</taxon>
        <taxon>Thermoproteota</taxon>
        <taxon>Thermoprotei</taxon>
        <taxon>Thermoproteales</taxon>
        <taxon>Thermoproteaceae</taxon>
        <taxon>Thermoproteus</taxon>
    </lineage>
</organism>
<accession>A0ACC6V2R0</accession>
<sequence>MSALDALWGLYKREVIKIYRRIPPLVMTFIQPILWIVFFGSSLNGLPKEALLQMFGTTNYVAFILPGQLATSMMFTGTFSSMSIVWDRRFGFLKKILVTPAPKEAVFFSKVLGAATRGLIQVPVMIAAAVAFGVVLPADALGYVEWIVGLMLLAIGFSSIYLLVAIRSSDWQLPQLVANILNLPLMFTSTALFPKNFFPWWMRDIASVNPLTFAVEIGRGLLLGDPVDVISLGYLAAFASIALAMGLLISRKYLTAE</sequence>
<reference evidence="1" key="1">
    <citation type="submission" date="2024-07" db="EMBL/GenBank/DDBJ databases">
        <title>Metagenome and Metagenome-Assembled Genomes of Archaea from a hot spring from the geothermal field of Los Azufres, Mexico.</title>
        <authorList>
            <person name="Marin-Paredes R."/>
            <person name="Martinez-Romero E."/>
            <person name="Servin-Garciduenas L.E."/>
        </authorList>
    </citation>
    <scope>NUCLEOTIDE SEQUENCE</scope>
</reference>